<name>A0ABS4SJB6_9PROT</name>
<dbReference type="Pfam" id="PF11848">
    <property type="entry name" value="DUF3368"/>
    <property type="match status" value="1"/>
</dbReference>
<reference evidence="1 2" key="1">
    <citation type="submission" date="2021-03" db="EMBL/GenBank/DDBJ databases">
        <title>Genomic Encyclopedia of Type Strains, Phase III (KMG-III): the genomes of soil and plant-associated and newly described type strains.</title>
        <authorList>
            <person name="Whitman W."/>
        </authorList>
    </citation>
    <scope>NUCLEOTIDE SEQUENCE [LARGE SCALE GENOMIC DNA]</scope>
    <source>
        <strain evidence="1 2">IMMIB AFH-6</strain>
    </source>
</reference>
<dbReference type="RefSeq" id="WP_209766527.1">
    <property type="nucleotide sequence ID" value="NZ_JAGINP010000007.1"/>
</dbReference>
<proteinExistence type="predicted"/>
<comment type="caution">
    <text evidence="1">The sequence shown here is derived from an EMBL/GenBank/DDBJ whole genome shotgun (WGS) entry which is preliminary data.</text>
</comment>
<accession>A0ABS4SJB6</accession>
<evidence type="ECO:0000313" key="1">
    <source>
        <dbReference type="EMBL" id="MBP2292668.1"/>
    </source>
</evidence>
<dbReference type="Proteomes" id="UP000781958">
    <property type="component" value="Unassembled WGS sequence"/>
</dbReference>
<evidence type="ECO:0000313" key="2">
    <source>
        <dbReference type="Proteomes" id="UP000781958"/>
    </source>
</evidence>
<gene>
    <name evidence="1" type="ORF">J2851_002446</name>
</gene>
<keyword evidence="2" id="KW-1185">Reference proteome</keyword>
<dbReference type="EMBL" id="JAGINP010000007">
    <property type="protein sequence ID" value="MBP2292668.1"/>
    <property type="molecule type" value="Genomic_DNA"/>
</dbReference>
<protein>
    <submittedName>
        <fullName evidence="1">Nucleic acid-binding protein</fullName>
    </submittedName>
</protein>
<dbReference type="InterPro" id="IPR021799">
    <property type="entry name" value="PIN-like_prokaryotic"/>
</dbReference>
<organism evidence="1 2">
    <name type="scientific">Azospirillum rugosum</name>
    <dbReference type="NCBI Taxonomy" id="416170"/>
    <lineage>
        <taxon>Bacteria</taxon>
        <taxon>Pseudomonadati</taxon>
        <taxon>Pseudomonadota</taxon>
        <taxon>Alphaproteobacteria</taxon>
        <taxon>Rhodospirillales</taxon>
        <taxon>Azospirillaceae</taxon>
        <taxon>Azospirillum</taxon>
    </lineage>
</organism>
<sequence length="168" mass="18186">MNRIFDSSSLINLANGSLLEMILSIPGLQAQIGPQVKEECASIAPLLETMIGAGSIVMLDDEDLPASLFFRLRETYGLGAGETECLAFAKIGDQAVCCDDRAARTMIAKEIGSKRVIGTLGLLIQGVHLDLIEAIDAFGKYQQMRLSGGFLPDWSYEQFKQAIARLSS</sequence>